<sequence>VMPLLPVISTGSAHLHYALFNHPSLQATWMLIRLLQELSEENIQINEADAAYGNERLVAHWLNQCETADGWGCGLMMDYKRTSGYFLRLVQALPRTLEADLLVLDADPLSEGALQFRQEYFHYLRCHRGHQLTNTDSAEPGDEMDHDPDADTTHGMLYDASEQQFSIHWNSDFRSAIARHHVTAETSFLSDKEVRSKMTDSAKRFVLNRMPPVPSPSKWTKGGPCIDFLIASWIPRGLLPACHQLAFGKLAFETKERQETDRNLFGELFFPR</sequence>
<comment type="caution">
    <text evidence="2">The sequence shown here is derived from an EMBL/GenBank/DDBJ whole genome shotgun (WGS) entry which is preliminary data.</text>
</comment>
<proteinExistence type="predicted"/>
<organism evidence="2 3">
    <name type="scientific">Polarella glacialis</name>
    <name type="common">Dinoflagellate</name>
    <dbReference type="NCBI Taxonomy" id="89957"/>
    <lineage>
        <taxon>Eukaryota</taxon>
        <taxon>Sar</taxon>
        <taxon>Alveolata</taxon>
        <taxon>Dinophyceae</taxon>
        <taxon>Suessiales</taxon>
        <taxon>Suessiaceae</taxon>
        <taxon>Polarella</taxon>
    </lineage>
</organism>
<dbReference type="EMBL" id="CAJNNV010001295">
    <property type="protein sequence ID" value="CAE8584732.1"/>
    <property type="molecule type" value="Genomic_DNA"/>
</dbReference>
<name>A0A813DGK2_POLGL</name>
<keyword evidence="3" id="KW-1185">Reference proteome</keyword>
<gene>
    <name evidence="2" type="ORF">PGLA1383_LOCUS3662</name>
</gene>
<feature type="region of interest" description="Disordered" evidence="1">
    <location>
        <begin position="132"/>
        <end position="154"/>
    </location>
</feature>
<accession>A0A813DGK2</accession>
<dbReference type="Proteomes" id="UP000654075">
    <property type="component" value="Unassembled WGS sequence"/>
</dbReference>
<reference evidence="2" key="1">
    <citation type="submission" date="2021-02" db="EMBL/GenBank/DDBJ databases">
        <authorList>
            <person name="Dougan E. K."/>
            <person name="Rhodes N."/>
            <person name="Thang M."/>
            <person name="Chan C."/>
        </authorList>
    </citation>
    <scope>NUCLEOTIDE SEQUENCE</scope>
</reference>
<feature type="non-terminal residue" evidence="2">
    <location>
        <position position="272"/>
    </location>
</feature>
<evidence type="ECO:0000313" key="2">
    <source>
        <dbReference type="EMBL" id="CAE8584732.1"/>
    </source>
</evidence>
<evidence type="ECO:0000313" key="3">
    <source>
        <dbReference type="Proteomes" id="UP000654075"/>
    </source>
</evidence>
<dbReference type="AlphaFoldDB" id="A0A813DGK2"/>
<protein>
    <submittedName>
        <fullName evidence="2">Uncharacterized protein</fullName>
    </submittedName>
</protein>
<evidence type="ECO:0000256" key="1">
    <source>
        <dbReference type="SAM" id="MobiDB-lite"/>
    </source>
</evidence>